<keyword evidence="2" id="KW-0472">Membrane</keyword>
<evidence type="ECO:0000313" key="3">
    <source>
        <dbReference type="EMBL" id="KAH9320480.1"/>
    </source>
</evidence>
<feature type="coiled-coil region" evidence="1">
    <location>
        <begin position="40"/>
        <end position="70"/>
    </location>
</feature>
<accession>A0AA38LFY0</accession>
<name>A0AA38LFY0_TAXCH</name>
<keyword evidence="2" id="KW-1133">Transmembrane helix</keyword>
<feature type="non-terminal residue" evidence="3">
    <location>
        <position position="1"/>
    </location>
</feature>
<reference evidence="3 4" key="1">
    <citation type="journal article" date="2021" name="Nat. Plants">
        <title>The Taxus genome provides insights into paclitaxel biosynthesis.</title>
        <authorList>
            <person name="Xiong X."/>
            <person name="Gou J."/>
            <person name="Liao Q."/>
            <person name="Li Y."/>
            <person name="Zhou Q."/>
            <person name="Bi G."/>
            <person name="Li C."/>
            <person name="Du R."/>
            <person name="Wang X."/>
            <person name="Sun T."/>
            <person name="Guo L."/>
            <person name="Liang H."/>
            <person name="Lu P."/>
            <person name="Wu Y."/>
            <person name="Zhang Z."/>
            <person name="Ro D.K."/>
            <person name="Shang Y."/>
            <person name="Huang S."/>
            <person name="Yan J."/>
        </authorList>
    </citation>
    <scope>NUCLEOTIDE SEQUENCE [LARGE SCALE GENOMIC DNA]</scope>
    <source>
        <strain evidence="3">Ta-2019</strain>
    </source>
</reference>
<keyword evidence="2" id="KW-0812">Transmembrane</keyword>
<dbReference type="EMBL" id="JAHRHJ020000003">
    <property type="protein sequence ID" value="KAH9320480.1"/>
    <property type="molecule type" value="Genomic_DNA"/>
</dbReference>
<dbReference type="PANTHER" id="PTHR33735:SF10">
    <property type="entry name" value="EXPRESSED PROTEIN"/>
    <property type="match status" value="1"/>
</dbReference>
<dbReference type="Proteomes" id="UP000824469">
    <property type="component" value="Unassembled WGS sequence"/>
</dbReference>
<keyword evidence="4" id="KW-1185">Reference proteome</keyword>
<evidence type="ECO:0000256" key="1">
    <source>
        <dbReference type="SAM" id="Coils"/>
    </source>
</evidence>
<organism evidence="3 4">
    <name type="scientific">Taxus chinensis</name>
    <name type="common">Chinese yew</name>
    <name type="synonym">Taxus wallichiana var. chinensis</name>
    <dbReference type="NCBI Taxonomy" id="29808"/>
    <lineage>
        <taxon>Eukaryota</taxon>
        <taxon>Viridiplantae</taxon>
        <taxon>Streptophyta</taxon>
        <taxon>Embryophyta</taxon>
        <taxon>Tracheophyta</taxon>
        <taxon>Spermatophyta</taxon>
        <taxon>Pinopsida</taxon>
        <taxon>Pinidae</taxon>
        <taxon>Conifers II</taxon>
        <taxon>Cupressales</taxon>
        <taxon>Taxaceae</taxon>
        <taxon>Taxus</taxon>
    </lineage>
</organism>
<proteinExistence type="predicted"/>
<gene>
    <name evidence="3" type="ORF">KI387_015119</name>
</gene>
<evidence type="ECO:0000313" key="4">
    <source>
        <dbReference type="Proteomes" id="UP000824469"/>
    </source>
</evidence>
<protein>
    <submittedName>
        <fullName evidence="3">Uncharacterized protein</fullName>
    </submittedName>
</protein>
<dbReference type="AlphaFoldDB" id="A0AA38LFY0"/>
<feature type="non-terminal residue" evidence="3">
    <location>
        <position position="112"/>
    </location>
</feature>
<evidence type="ECO:0000256" key="2">
    <source>
        <dbReference type="SAM" id="Phobius"/>
    </source>
</evidence>
<dbReference type="PANTHER" id="PTHR33735">
    <property type="entry name" value="EXPRESSED PROTEIN"/>
    <property type="match status" value="1"/>
</dbReference>
<keyword evidence="1" id="KW-0175">Coiled coil</keyword>
<comment type="caution">
    <text evidence="3">The sequence shown here is derived from an EMBL/GenBank/DDBJ whole genome shotgun (WGS) entry which is preliminary data.</text>
</comment>
<sequence length="112" mass="12294">SSNKGGEGDPDESKSGTIFGLVAATIGYLIRLSKWIFAFLSKEEKDFEKLEDKIENAAETVEEVAKFAEEIAEKVEGFSTEDGVVHKTAQIVDNISETVAKDAEIVQNQVQR</sequence>
<feature type="transmembrane region" description="Helical" evidence="2">
    <location>
        <begin position="18"/>
        <end position="40"/>
    </location>
</feature>